<sequence>MLREVPRKCGRTRCHRRITCNLPEDGVDRCRARIESSYPQTPRRVSISSDGAGMREFWVICGGFPGSFGRTRGAVVISRQAGLDDDIPE</sequence>
<reference evidence="1 2" key="1">
    <citation type="submission" date="2014-03" db="EMBL/GenBank/DDBJ databases">
        <title>Genomics of Bifidobacteria.</title>
        <authorList>
            <person name="Ventura M."/>
            <person name="Milani C."/>
            <person name="Lugli G.A."/>
        </authorList>
    </citation>
    <scope>NUCLEOTIDE SEQUENCE [LARGE SCALE GENOMIC DNA]</scope>
    <source>
        <strain evidence="1 2">LMG 21395</strain>
    </source>
</reference>
<protein>
    <submittedName>
        <fullName evidence="1">Uncharacterized protein</fullName>
    </submittedName>
</protein>
<accession>A0A087E281</accession>
<dbReference type="EMBL" id="JGZT01000007">
    <property type="protein sequence ID" value="KFJ01882.1"/>
    <property type="molecule type" value="Genomic_DNA"/>
</dbReference>
<evidence type="ECO:0000313" key="1">
    <source>
        <dbReference type="EMBL" id="KFJ01882.1"/>
    </source>
</evidence>
<comment type="caution">
    <text evidence="1">The sequence shown here is derived from an EMBL/GenBank/DDBJ whole genome shotgun (WGS) entry which is preliminary data.</text>
</comment>
<proteinExistence type="predicted"/>
<dbReference type="Proteomes" id="UP000029003">
    <property type="component" value="Unassembled WGS sequence"/>
</dbReference>
<gene>
    <name evidence="1" type="ORF">THER5_1899</name>
</gene>
<dbReference type="AlphaFoldDB" id="A0A087E281"/>
<name>A0A087E281_9BIFI</name>
<organism evidence="1 2">
    <name type="scientific">Bifidobacterium thermacidophilum subsp. thermacidophilum</name>
    <dbReference type="NCBI Taxonomy" id="79262"/>
    <lineage>
        <taxon>Bacteria</taxon>
        <taxon>Bacillati</taxon>
        <taxon>Actinomycetota</taxon>
        <taxon>Actinomycetes</taxon>
        <taxon>Bifidobacteriales</taxon>
        <taxon>Bifidobacteriaceae</taxon>
        <taxon>Bifidobacterium</taxon>
    </lineage>
</organism>
<evidence type="ECO:0000313" key="2">
    <source>
        <dbReference type="Proteomes" id="UP000029003"/>
    </source>
</evidence>